<dbReference type="Proteomes" id="UP000655208">
    <property type="component" value="Unassembled WGS sequence"/>
</dbReference>
<organism evidence="11 12">
    <name type="scientific">Nakamurella endophytica</name>
    <dbReference type="NCBI Taxonomy" id="1748367"/>
    <lineage>
        <taxon>Bacteria</taxon>
        <taxon>Bacillati</taxon>
        <taxon>Actinomycetota</taxon>
        <taxon>Actinomycetes</taxon>
        <taxon>Nakamurellales</taxon>
        <taxon>Nakamurellaceae</taxon>
        <taxon>Nakamurella</taxon>
    </lineage>
</organism>
<keyword evidence="12" id="KW-1185">Reference proteome</keyword>
<evidence type="ECO:0000256" key="7">
    <source>
        <dbReference type="ARBA" id="ARBA00022827"/>
    </source>
</evidence>
<evidence type="ECO:0000313" key="11">
    <source>
        <dbReference type="EMBL" id="GGM00538.1"/>
    </source>
</evidence>
<dbReference type="EC" id="2.7.1.180" evidence="2"/>
<proteinExistence type="predicted"/>
<evidence type="ECO:0000256" key="9">
    <source>
        <dbReference type="ARBA" id="ARBA00031306"/>
    </source>
</evidence>
<dbReference type="PANTHER" id="PTHR30040">
    <property type="entry name" value="THIAMINE BIOSYNTHESIS LIPOPROTEIN APBE"/>
    <property type="match status" value="1"/>
</dbReference>
<gene>
    <name evidence="11" type="primary">apbE</name>
    <name evidence="11" type="ORF">GCM10011594_20800</name>
</gene>
<evidence type="ECO:0000256" key="8">
    <source>
        <dbReference type="ARBA" id="ARBA00022842"/>
    </source>
</evidence>
<evidence type="ECO:0000313" key="12">
    <source>
        <dbReference type="Proteomes" id="UP000655208"/>
    </source>
</evidence>
<evidence type="ECO:0000256" key="5">
    <source>
        <dbReference type="ARBA" id="ARBA00022679"/>
    </source>
</evidence>
<keyword evidence="7" id="KW-0274">FAD</keyword>
<dbReference type="InterPro" id="IPR003374">
    <property type="entry name" value="ApbE-like_sf"/>
</dbReference>
<evidence type="ECO:0000256" key="10">
    <source>
        <dbReference type="ARBA" id="ARBA00048540"/>
    </source>
</evidence>
<reference evidence="11" key="2">
    <citation type="submission" date="2020-09" db="EMBL/GenBank/DDBJ databases">
        <authorList>
            <person name="Sun Q."/>
            <person name="Zhou Y."/>
        </authorList>
    </citation>
    <scope>NUCLEOTIDE SEQUENCE</scope>
    <source>
        <strain evidence="11">CGMCC 4.7308</strain>
    </source>
</reference>
<dbReference type="GO" id="GO:0016740">
    <property type="term" value="F:transferase activity"/>
    <property type="evidence" value="ECO:0007669"/>
    <property type="project" value="UniProtKB-KW"/>
</dbReference>
<evidence type="ECO:0000256" key="2">
    <source>
        <dbReference type="ARBA" id="ARBA00011955"/>
    </source>
</evidence>
<evidence type="ECO:0000256" key="4">
    <source>
        <dbReference type="ARBA" id="ARBA00022630"/>
    </source>
</evidence>
<evidence type="ECO:0000256" key="1">
    <source>
        <dbReference type="ARBA" id="ARBA00001946"/>
    </source>
</evidence>
<comment type="catalytic activity">
    <reaction evidence="10">
        <text>L-threonyl-[protein] + FAD = FMN-L-threonyl-[protein] + AMP + H(+)</text>
        <dbReference type="Rhea" id="RHEA:36847"/>
        <dbReference type="Rhea" id="RHEA-COMP:11060"/>
        <dbReference type="Rhea" id="RHEA-COMP:11061"/>
        <dbReference type="ChEBI" id="CHEBI:15378"/>
        <dbReference type="ChEBI" id="CHEBI:30013"/>
        <dbReference type="ChEBI" id="CHEBI:57692"/>
        <dbReference type="ChEBI" id="CHEBI:74257"/>
        <dbReference type="ChEBI" id="CHEBI:456215"/>
        <dbReference type="EC" id="2.7.1.180"/>
    </reaction>
</comment>
<protein>
    <recommendedName>
        <fullName evidence="3">FAD:protein FMN transferase</fullName>
        <ecNumber evidence="2">2.7.1.180</ecNumber>
    </recommendedName>
    <alternativeName>
        <fullName evidence="9">Flavin transferase</fullName>
    </alternativeName>
</protein>
<dbReference type="Pfam" id="PF02424">
    <property type="entry name" value="ApbE"/>
    <property type="match status" value="2"/>
</dbReference>
<name>A0A917SVZ3_9ACTN</name>
<dbReference type="InterPro" id="IPR024932">
    <property type="entry name" value="ApbE"/>
</dbReference>
<keyword evidence="4" id="KW-0285">Flavoprotein</keyword>
<dbReference type="Gene3D" id="3.10.520.10">
    <property type="entry name" value="ApbE-like domains"/>
    <property type="match status" value="2"/>
</dbReference>
<comment type="caution">
    <text evidence="11">The sequence shown here is derived from an EMBL/GenBank/DDBJ whole genome shotgun (WGS) entry which is preliminary data.</text>
</comment>
<keyword evidence="8" id="KW-0460">Magnesium</keyword>
<dbReference type="SUPFAM" id="SSF143631">
    <property type="entry name" value="ApbE-like"/>
    <property type="match status" value="1"/>
</dbReference>
<keyword evidence="5 11" id="KW-0808">Transferase</keyword>
<keyword evidence="6" id="KW-0479">Metal-binding</keyword>
<evidence type="ECO:0000256" key="3">
    <source>
        <dbReference type="ARBA" id="ARBA00016337"/>
    </source>
</evidence>
<comment type="cofactor">
    <cofactor evidence="1">
        <name>Mg(2+)</name>
        <dbReference type="ChEBI" id="CHEBI:18420"/>
    </cofactor>
</comment>
<evidence type="ECO:0000256" key="6">
    <source>
        <dbReference type="ARBA" id="ARBA00022723"/>
    </source>
</evidence>
<dbReference type="EMBL" id="BMNA01000003">
    <property type="protein sequence ID" value="GGM00538.1"/>
    <property type="molecule type" value="Genomic_DNA"/>
</dbReference>
<dbReference type="PANTHER" id="PTHR30040:SF2">
    <property type="entry name" value="FAD:PROTEIN FMN TRANSFERASE"/>
    <property type="match status" value="1"/>
</dbReference>
<sequence>MTAPAGAARDTAGPDTAAAPETARYVEHVMGMPISLALRGRHRRDAAAHRAWDAVLAQLRHVDRVFSTYRDDSWVSRLRRGEVTPTDCPAEVREVLALGATAERDSGGAFSVYLPGPDGRRRLDPSGVVKGWAVERAAAALAGLDDTDFCLSAGGDLTCHTDPGRPPWRIGIEDPADPARVLAVVPVVTGAVATSGTAHRGAHLVDARTGRPPTGVRSVTVLAPRLTDADIDATAAYALGADAAEWLATRPGRTALVVRADGSTTTVPAG</sequence>
<dbReference type="AlphaFoldDB" id="A0A917SVZ3"/>
<dbReference type="GO" id="GO:0046872">
    <property type="term" value="F:metal ion binding"/>
    <property type="evidence" value="ECO:0007669"/>
    <property type="project" value="UniProtKB-KW"/>
</dbReference>
<reference evidence="11" key="1">
    <citation type="journal article" date="2014" name="Int. J. Syst. Evol. Microbiol.">
        <title>Complete genome sequence of Corynebacterium casei LMG S-19264T (=DSM 44701T), isolated from a smear-ripened cheese.</title>
        <authorList>
            <consortium name="US DOE Joint Genome Institute (JGI-PGF)"/>
            <person name="Walter F."/>
            <person name="Albersmeier A."/>
            <person name="Kalinowski J."/>
            <person name="Ruckert C."/>
        </authorList>
    </citation>
    <scope>NUCLEOTIDE SEQUENCE</scope>
    <source>
        <strain evidence="11">CGMCC 4.7308</strain>
    </source>
</reference>
<accession>A0A917SVZ3</accession>